<evidence type="ECO:0000313" key="2">
    <source>
        <dbReference type="Proteomes" id="UP000523139"/>
    </source>
</evidence>
<dbReference type="RefSeq" id="WP_168886193.1">
    <property type="nucleotide sequence ID" value="NZ_JABAHY010000001.1"/>
</dbReference>
<reference evidence="1 2" key="1">
    <citation type="submission" date="2020-04" db="EMBL/GenBank/DDBJ databases">
        <title>Nesterenkonia sp. nov., isolated from marine sediment.</title>
        <authorList>
            <person name="Zhang G."/>
        </authorList>
    </citation>
    <scope>NUCLEOTIDE SEQUENCE [LARGE SCALE GENOMIC DNA]</scope>
    <source>
        <strain evidence="1 2">MY13</strain>
    </source>
</reference>
<protein>
    <submittedName>
        <fullName evidence="1">Uncharacterized protein</fullName>
    </submittedName>
</protein>
<dbReference type="Proteomes" id="UP000523139">
    <property type="component" value="Unassembled WGS sequence"/>
</dbReference>
<dbReference type="AlphaFoldDB" id="A0A7X8THZ5"/>
<name>A0A7X8THZ5_9MICC</name>
<dbReference type="EMBL" id="JABAHY010000001">
    <property type="protein sequence ID" value="NLS08702.1"/>
    <property type="molecule type" value="Genomic_DNA"/>
</dbReference>
<gene>
    <name evidence="1" type="ORF">HGQ17_01510</name>
</gene>
<keyword evidence="2" id="KW-1185">Reference proteome</keyword>
<proteinExistence type="predicted"/>
<sequence>MRTLKERIFKKNKTKKSNRVLAALEAADRTANADIMRITASQPNFGMYPGFNR</sequence>
<organism evidence="1 2">
    <name type="scientific">Nesterenkonia sedimenti</name>
    <dbReference type="NCBI Taxonomy" id="1463632"/>
    <lineage>
        <taxon>Bacteria</taxon>
        <taxon>Bacillati</taxon>
        <taxon>Actinomycetota</taxon>
        <taxon>Actinomycetes</taxon>
        <taxon>Micrococcales</taxon>
        <taxon>Micrococcaceae</taxon>
        <taxon>Nesterenkonia</taxon>
    </lineage>
</organism>
<evidence type="ECO:0000313" key="1">
    <source>
        <dbReference type="EMBL" id="NLS08702.1"/>
    </source>
</evidence>
<comment type="caution">
    <text evidence="1">The sequence shown here is derived from an EMBL/GenBank/DDBJ whole genome shotgun (WGS) entry which is preliminary data.</text>
</comment>
<accession>A0A7X8THZ5</accession>